<protein>
    <submittedName>
        <fullName evidence="2">Uncharacterized protein</fullName>
    </submittedName>
</protein>
<evidence type="ECO:0000313" key="2">
    <source>
        <dbReference type="EMBL" id="SIS54807.1"/>
    </source>
</evidence>
<keyword evidence="3" id="KW-1185">Reference proteome</keyword>
<proteinExistence type="predicted"/>
<feature type="transmembrane region" description="Helical" evidence="1">
    <location>
        <begin position="27"/>
        <end position="48"/>
    </location>
</feature>
<dbReference type="EMBL" id="FTOD01000002">
    <property type="protein sequence ID" value="SIS54807.1"/>
    <property type="molecule type" value="Genomic_DNA"/>
</dbReference>
<feature type="transmembrane region" description="Helical" evidence="1">
    <location>
        <begin position="54"/>
        <end position="73"/>
    </location>
</feature>
<evidence type="ECO:0000256" key="1">
    <source>
        <dbReference type="SAM" id="Phobius"/>
    </source>
</evidence>
<keyword evidence="1" id="KW-1133">Transmembrane helix</keyword>
<gene>
    <name evidence="2" type="ORF">SAMN05421790_102373</name>
</gene>
<organism evidence="2 3">
    <name type="scientific">Kroppenstedtia eburnea</name>
    <dbReference type="NCBI Taxonomy" id="714067"/>
    <lineage>
        <taxon>Bacteria</taxon>
        <taxon>Bacillati</taxon>
        <taxon>Bacillota</taxon>
        <taxon>Bacilli</taxon>
        <taxon>Bacillales</taxon>
        <taxon>Thermoactinomycetaceae</taxon>
        <taxon>Kroppenstedtia</taxon>
    </lineage>
</organism>
<keyword evidence="1" id="KW-0472">Membrane</keyword>
<evidence type="ECO:0000313" key="3">
    <source>
        <dbReference type="Proteomes" id="UP000186795"/>
    </source>
</evidence>
<dbReference type="AlphaFoldDB" id="A0A1N7JZR0"/>
<accession>A0A1N7JZR0</accession>
<sequence>MVEMISALIAFVISQYLAHHSPWMKRWSLLTMMGMATGMIAVSILVYVIWDAQFLPIVVVPTVVSATFLSAKFRLHVTKSIKRGETKSGT</sequence>
<dbReference type="Proteomes" id="UP000186795">
    <property type="component" value="Unassembled WGS sequence"/>
</dbReference>
<reference evidence="3" key="1">
    <citation type="submission" date="2017-01" db="EMBL/GenBank/DDBJ databases">
        <authorList>
            <person name="Varghese N."/>
            <person name="Submissions S."/>
        </authorList>
    </citation>
    <scope>NUCLEOTIDE SEQUENCE [LARGE SCALE GENOMIC DNA]</scope>
    <source>
        <strain evidence="3">DSM 45196</strain>
    </source>
</reference>
<keyword evidence="1" id="KW-0812">Transmembrane</keyword>
<name>A0A1N7JZR0_9BACL</name>